<feature type="compositionally biased region" description="Polar residues" evidence="2">
    <location>
        <begin position="640"/>
        <end position="653"/>
    </location>
</feature>
<protein>
    <recommendedName>
        <fullName evidence="3">Protein kinase domain-containing protein</fullName>
    </recommendedName>
</protein>
<dbReference type="SUPFAM" id="SSF48371">
    <property type="entry name" value="ARM repeat"/>
    <property type="match status" value="1"/>
</dbReference>
<dbReference type="KEGG" id="jcu:105637836"/>
<accession>A0A067LAT6</accession>
<evidence type="ECO:0000259" key="3">
    <source>
        <dbReference type="PROSITE" id="PS50011"/>
    </source>
</evidence>
<gene>
    <name evidence="4" type="ORF">JCGZ_17193</name>
</gene>
<dbReference type="InterPro" id="IPR011009">
    <property type="entry name" value="Kinase-like_dom_sf"/>
</dbReference>
<feature type="repeat" description="HEAT" evidence="1">
    <location>
        <begin position="467"/>
        <end position="505"/>
    </location>
</feature>
<dbReference type="InterPro" id="IPR016024">
    <property type="entry name" value="ARM-type_fold"/>
</dbReference>
<evidence type="ECO:0000256" key="1">
    <source>
        <dbReference type="PROSITE-ProRule" id="PRU00103"/>
    </source>
</evidence>
<dbReference type="SUPFAM" id="SSF56112">
    <property type="entry name" value="Protein kinase-like (PK-like)"/>
    <property type="match status" value="1"/>
</dbReference>
<dbReference type="STRING" id="180498.A0A067LAT6"/>
<dbReference type="PANTHER" id="PTHR12984:SF6">
    <property type="entry name" value="SCY1-LIKE PROTEIN 2"/>
    <property type="match status" value="1"/>
</dbReference>
<dbReference type="PANTHER" id="PTHR12984">
    <property type="entry name" value="SCY1-RELATED S/T PROTEIN KINASE-LIKE"/>
    <property type="match status" value="1"/>
</dbReference>
<keyword evidence="5" id="KW-1185">Reference proteome</keyword>
<evidence type="ECO:0000313" key="5">
    <source>
        <dbReference type="Proteomes" id="UP000027138"/>
    </source>
</evidence>
<dbReference type="InterPro" id="IPR011989">
    <property type="entry name" value="ARM-like"/>
</dbReference>
<feature type="region of interest" description="Disordered" evidence="2">
    <location>
        <begin position="872"/>
        <end position="929"/>
    </location>
</feature>
<dbReference type="GO" id="GO:0005524">
    <property type="term" value="F:ATP binding"/>
    <property type="evidence" value="ECO:0007669"/>
    <property type="project" value="InterPro"/>
</dbReference>
<dbReference type="PROSITE" id="PS50077">
    <property type="entry name" value="HEAT_REPEAT"/>
    <property type="match status" value="1"/>
</dbReference>
<dbReference type="EMBL" id="KK914227">
    <property type="protein sequence ID" value="KDP45586.1"/>
    <property type="molecule type" value="Genomic_DNA"/>
</dbReference>
<evidence type="ECO:0000256" key="2">
    <source>
        <dbReference type="SAM" id="MobiDB-lite"/>
    </source>
</evidence>
<feature type="region of interest" description="Disordered" evidence="2">
    <location>
        <begin position="816"/>
        <end position="854"/>
    </location>
</feature>
<dbReference type="InterPro" id="IPR000719">
    <property type="entry name" value="Prot_kinase_dom"/>
</dbReference>
<dbReference type="AlphaFoldDB" id="A0A067LAT6"/>
<feature type="compositionally biased region" description="Polar residues" evidence="2">
    <location>
        <begin position="772"/>
        <end position="787"/>
    </location>
</feature>
<dbReference type="OrthoDB" id="79687at2759"/>
<feature type="region of interest" description="Disordered" evidence="2">
    <location>
        <begin position="636"/>
        <end position="787"/>
    </location>
</feature>
<reference evidence="4 5" key="1">
    <citation type="journal article" date="2014" name="PLoS ONE">
        <title>Global Analysis of Gene Expression Profiles in Physic Nut (Jatropha curcas L.) Seedlings Exposed to Salt Stress.</title>
        <authorList>
            <person name="Zhang L."/>
            <person name="Zhang C."/>
            <person name="Wu P."/>
            <person name="Chen Y."/>
            <person name="Li M."/>
            <person name="Jiang H."/>
            <person name="Wu G."/>
        </authorList>
    </citation>
    <scope>NUCLEOTIDE SEQUENCE [LARGE SCALE GENOMIC DNA]</scope>
    <source>
        <strain evidence="5">cv. GZQX0401</strain>
        <tissue evidence="4">Young leaves</tissue>
    </source>
</reference>
<name>A0A067LAT6_JATCU</name>
<dbReference type="CDD" id="cd14011">
    <property type="entry name" value="PK_SCY1_like"/>
    <property type="match status" value="1"/>
</dbReference>
<sequence length="929" mass="101084">MSLNMRTLTQAIAKTAAVIEKTVQTTVQEVTGPKPLQDYQLLDQIGSAGPGLAWKLYSGKAVRESTHAHQYPTVCVWVLDKKELSEARVRAGLSKVAEDAFLDVIRADAAKLVRLRHPGVVHVVQAMDENKNAIAMVTEPLFASVANALGNVENIAKVPKELKGMEMGLLEVKHGLLQIAETLDFLHNNARLIHRSISPENVLITSSGAWKLGGFGFAISTDQASGDLPSSQAFHYAEYDVEDSMLPLQPSLNYTAPELVRSKSPSVGCSSDIFSFGCLAYHLIAHKPLFDCHNNVKMYMNTLTYLSSETFSSIPQELIPDLQRMISANESFRPTAMDFTGSPFFRNDTRLRALRFLDHMLERDNMQKSEFLKALSDMWKDFDSRVLRYKVLPPLCAELRNMVMQPLILPMVLTIAESQDKNDFELSTLPALIPALSTASGETLLLLVRRAELIISKTSQENLVSHVLPMLVQAYDDTDPRIQEEVLKKSTSLAKQLDVQLVKQSILPRVHGLALKTTVAAVRVNALLCLGDLVHTLDKHSVLEILQTIQRCTAVDRSAPTLMCTLGVANSILKQYGVAFVAEHVLPLLTPLLTAQQLNVQQFAKYMLFVKDILRMIEEKRGVIVTDSGVPEVKPIPFSNGVQSQASSKTTGSVAPAPKSSHSWDEDWGPVPKEPTTTKQPSTGKPLSTPVLNSQPIQVPSLRSESSLISAVSGQQTAESCPPVDIEWPPRASSSGVTPQSSNIEKQMNTGTSSSSSFDDLDPFADWPPRPSNASSPSGISKNGSMGSLTNNYTTSLNMNTLNNMNLQSNGNNSWAFNGQNSFEPMKPNQGTSTMNTGSLSSGVNPQNSLGFLKQNQGMSTLGSYNEKKSTDLESIFSSSKNDQPAPKLAPPPSTAVGRGRGRGRGATSTSRSSNAKPAAGQPPLLDLL</sequence>
<dbReference type="PROSITE" id="PS50011">
    <property type="entry name" value="PROTEIN_KINASE_DOM"/>
    <property type="match status" value="1"/>
</dbReference>
<dbReference type="Proteomes" id="UP000027138">
    <property type="component" value="Unassembled WGS sequence"/>
</dbReference>
<dbReference type="InterPro" id="IPR051177">
    <property type="entry name" value="CIK-Related_Protein"/>
</dbReference>
<dbReference type="GO" id="GO:0004672">
    <property type="term" value="F:protein kinase activity"/>
    <property type="evidence" value="ECO:0007669"/>
    <property type="project" value="InterPro"/>
</dbReference>
<dbReference type="InterPro" id="IPR021133">
    <property type="entry name" value="HEAT_type_2"/>
</dbReference>
<organism evidence="4 5">
    <name type="scientific">Jatropha curcas</name>
    <name type="common">Barbados nut</name>
    <dbReference type="NCBI Taxonomy" id="180498"/>
    <lineage>
        <taxon>Eukaryota</taxon>
        <taxon>Viridiplantae</taxon>
        <taxon>Streptophyta</taxon>
        <taxon>Embryophyta</taxon>
        <taxon>Tracheophyta</taxon>
        <taxon>Spermatophyta</taxon>
        <taxon>Magnoliopsida</taxon>
        <taxon>eudicotyledons</taxon>
        <taxon>Gunneridae</taxon>
        <taxon>Pentapetalae</taxon>
        <taxon>rosids</taxon>
        <taxon>fabids</taxon>
        <taxon>Malpighiales</taxon>
        <taxon>Euphorbiaceae</taxon>
        <taxon>Crotonoideae</taxon>
        <taxon>Jatropheae</taxon>
        <taxon>Jatropha</taxon>
    </lineage>
</organism>
<dbReference type="Gene3D" id="1.25.10.10">
    <property type="entry name" value="Leucine-rich Repeat Variant"/>
    <property type="match status" value="1"/>
</dbReference>
<dbReference type="SMART" id="SM00220">
    <property type="entry name" value="S_TKc"/>
    <property type="match status" value="1"/>
</dbReference>
<evidence type="ECO:0000313" key="4">
    <source>
        <dbReference type="EMBL" id="KDP45586.1"/>
    </source>
</evidence>
<feature type="compositionally biased region" description="Polar residues" evidence="2">
    <location>
        <begin position="732"/>
        <end position="752"/>
    </location>
</feature>
<feature type="domain" description="Protein kinase" evidence="3">
    <location>
        <begin position="39"/>
        <end position="345"/>
    </location>
</feature>
<dbReference type="Pfam" id="PF00069">
    <property type="entry name" value="Pkinase"/>
    <property type="match status" value="1"/>
</dbReference>
<dbReference type="Gene3D" id="1.10.510.10">
    <property type="entry name" value="Transferase(Phosphotransferase) domain 1"/>
    <property type="match status" value="1"/>
</dbReference>
<dbReference type="Gene3D" id="3.30.200.20">
    <property type="entry name" value="Phosphorylase Kinase, domain 1"/>
    <property type="match status" value="1"/>
</dbReference>
<proteinExistence type="predicted"/>
<feature type="compositionally biased region" description="Polar residues" evidence="2">
    <location>
        <begin position="675"/>
        <end position="719"/>
    </location>
</feature>